<evidence type="ECO:0000256" key="6">
    <source>
        <dbReference type="ARBA" id="ARBA00022669"/>
    </source>
</evidence>
<evidence type="ECO:0000256" key="3">
    <source>
        <dbReference type="ARBA" id="ARBA00012729"/>
    </source>
</evidence>
<dbReference type="InterPro" id="IPR001223">
    <property type="entry name" value="Glyco_hydro18_cat"/>
</dbReference>
<dbReference type="GO" id="GO:0005576">
    <property type="term" value="C:extracellular region"/>
    <property type="evidence" value="ECO:0007669"/>
    <property type="project" value="TreeGrafter"/>
</dbReference>
<dbReference type="PROSITE" id="PS51910">
    <property type="entry name" value="GH18_2"/>
    <property type="match status" value="1"/>
</dbReference>
<accession>A0A0D2CGH2</accession>
<evidence type="ECO:0000313" key="20">
    <source>
        <dbReference type="Proteomes" id="UP000054466"/>
    </source>
</evidence>
<dbReference type="Gene3D" id="3.20.20.80">
    <property type="entry name" value="Glycosidases"/>
    <property type="match status" value="1"/>
</dbReference>
<comment type="similarity">
    <text evidence="16">Belongs to the glycosyl hydrolase 18 family. Chitinase class III subfamily.</text>
</comment>
<name>A0A0D2CGH2_9EURO</name>
<comment type="catalytic activity">
    <reaction evidence="1">
        <text>Random endo-hydrolysis of N-acetyl-beta-D-glucosaminide (1-&gt;4)-beta-linkages in chitin and chitodextrins.</text>
        <dbReference type="EC" id="3.2.1.14"/>
    </reaction>
</comment>
<dbReference type="PANTHER" id="PTHR45708:SF47">
    <property type="entry name" value="ENDOCHITINASE A"/>
    <property type="match status" value="1"/>
</dbReference>
<dbReference type="GO" id="GO:0006032">
    <property type="term" value="P:chitin catabolic process"/>
    <property type="evidence" value="ECO:0007669"/>
    <property type="project" value="UniProtKB-KW"/>
</dbReference>
<evidence type="ECO:0000256" key="14">
    <source>
        <dbReference type="ARBA" id="ARBA00023295"/>
    </source>
</evidence>
<dbReference type="GO" id="GO:0008843">
    <property type="term" value="F:endochitinase activity"/>
    <property type="evidence" value="ECO:0007669"/>
    <property type="project" value="UniProtKB-EC"/>
</dbReference>
<feature type="domain" description="GH18" evidence="18">
    <location>
        <begin position="40"/>
        <end position="350"/>
    </location>
</feature>
<keyword evidence="8" id="KW-0378">Hydrolase</keyword>
<dbReference type="OrthoDB" id="6020543at2759"/>
<dbReference type="GO" id="GO:0000272">
    <property type="term" value="P:polysaccharide catabolic process"/>
    <property type="evidence" value="ECO:0007669"/>
    <property type="project" value="UniProtKB-KW"/>
</dbReference>
<evidence type="ECO:0000256" key="1">
    <source>
        <dbReference type="ARBA" id="ARBA00000822"/>
    </source>
</evidence>
<dbReference type="AlphaFoldDB" id="A0A0D2CGH2"/>
<keyword evidence="20" id="KW-1185">Reference proteome</keyword>
<feature type="signal peptide" evidence="17">
    <location>
        <begin position="1"/>
        <end position="22"/>
    </location>
</feature>
<evidence type="ECO:0000259" key="18">
    <source>
        <dbReference type="PROSITE" id="PS51910"/>
    </source>
</evidence>
<dbReference type="Proteomes" id="UP000054466">
    <property type="component" value="Unassembled WGS sequence"/>
</dbReference>
<dbReference type="PROSITE" id="PS01095">
    <property type="entry name" value="GH18_1"/>
    <property type="match status" value="1"/>
</dbReference>
<dbReference type="EMBL" id="KN847042">
    <property type="protein sequence ID" value="KIW29315.1"/>
    <property type="molecule type" value="Genomic_DNA"/>
</dbReference>
<keyword evidence="13" id="KW-0449">Lipoprotein</keyword>
<dbReference type="GeneID" id="27344333"/>
<evidence type="ECO:0000256" key="11">
    <source>
        <dbReference type="ARBA" id="ARBA00023180"/>
    </source>
</evidence>
<dbReference type="VEuPathDB" id="FungiDB:PV07_05139"/>
<keyword evidence="11" id="KW-0325">Glycoprotein</keyword>
<protein>
    <recommendedName>
        <fullName evidence="3">chitinase</fullName>
        <ecNumber evidence="3">3.2.1.14</ecNumber>
    </recommendedName>
</protein>
<evidence type="ECO:0000256" key="10">
    <source>
        <dbReference type="ARBA" id="ARBA00023136"/>
    </source>
</evidence>
<evidence type="ECO:0000256" key="17">
    <source>
        <dbReference type="SAM" id="SignalP"/>
    </source>
</evidence>
<dbReference type="SUPFAM" id="SSF51445">
    <property type="entry name" value="(Trans)glycosidases"/>
    <property type="match status" value="1"/>
</dbReference>
<evidence type="ECO:0000256" key="9">
    <source>
        <dbReference type="ARBA" id="ARBA00023024"/>
    </source>
</evidence>
<dbReference type="InterPro" id="IPR050542">
    <property type="entry name" value="Glycosyl_Hydrlase18_Chitinase"/>
</dbReference>
<evidence type="ECO:0000256" key="8">
    <source>
        <dbReference type="ARBA" id="ARBA00022801"/>
    </source>
</evidence>
<dbReference type="GO" id="GO:0005886">
    <property type="term" value="C:plasma membrane"/>
    <property type="evidence" value="ECO:0007669"/>
    <property type="project" value="UniProtKB-SubCell"/>
</dbReference>
<comment type="subcellular location">
    <subcellularLocation>
        <location evidence="2">Cell membrane</location>
        <topology evidence="2">Lipid-anchor</topology>
        <topology evidence="2">GPI-anchor</topology>
    </subcellularLocation>
</comment>
<dbReference type="GO" id="GO:0098552">
    <property type="term" value="C:side of membrane"/>
    <property type="evidence" value="ECO:0007669"/>
    <property type="project" value="UniProtKB-KW"/>
</dbReference>
<proteinExistence type="inferred from homology"/>
<dbReference type="CDD" id="cd02877">
    <property type="entry name" value="GH18_hevamine_XipI_class_III"/>
    <property type="match status" value="1"/>
</dbReference>
<evidence type="ECO:0000256" key="12">
    <source>
        <dbReference type="ARBA" id="ARBA00023277"/>
    </source>
</evidence>
<dbReference type="InterPro" id="IPR001579">
    <property type="entry name" value="Glyco_hydro_18_chit_AS"/>
</dbReference>
<keyword evidence="14" id="KW-0326">Glycosidase</keyword>
<keyword evidence="12" id="KW-0119">Carbohydrate metabolism</keyword>
<dbReference type="STRING" id="569365.A0A0D2CGH2"/>
<dbReference type="GO" id="GO:0008061">
    <property type="term" value="F:chitin binding"/>
    <property type="evidence" value="ECO:0007669"/>
    <property type="project" value="UniProtKB-KW"/>
</dbReference>
<keyword evidence="7 17" id="KW-0732">Signal</keyword>
<evidence type="ECO:0000256" key="15">
    <source>
        <dbReference type="ARBA" id="ARBA00023326"/>
    </source>
</evidence>
<evidence type="ECO:0000313" key="19">
    <source>
        <dbReference type="EMBL" id="KIW29315.1"/>
    </source>
</evidence>
<evidence type="ECO:0000256" key="4">
    <source>
        <dbReference type="ARBA" id="ARBA00022475"/>
    </source>
</evidence>
<keyword evidence="4" id="KW-1003">Cell membrane</keyword>
<evidence type="ECO:0000256" key="5">
    <source>
        <dbReference type="ARBA" id="ARBA00022622"/>
    </source>
</evidence>
<keyword evidence="10" id="KW-0472">Membrane</keyword>
<sequence length="451" mass="49945">MHSNMFAASLLATAAFMSTTMASPIFGGRSTAVKRAFSQPSLAVYWGQGPNQKRLADFCADTTMDIIPIGFVNVFPDQTGGPGTNYGNACGSVTWKAPDGTQTNVYTTCDQIAEDIAVCQAIGKKIFASIGGEASGNFIASSDSAKAFADFLWGSFGPLQDPTLVQYPRPFGLNTVVDGFDLDIESGGDFGYADLVNELRVKFATQSSKTFYISSAPQCVVPDAHLDDAIKNSVIDYVFVQYYNTDQCSAASLFSSGSLNTATDITFGWAQWLKDNSMNQNIKMFLGLPASKTAANPNHYLDLDQAQALIEEYACSSTYQSLFGGVMIWEATYSDNNQLNGHLWRALLRAADDDYHLIDNNHNNNHELDNYHNHYNYHHNDHNDDDNNHELANSYHNTYHNHYNHYNYNDHNNDSASTDYHTGCSYFELALDLVSDYVKHHFRSSSSNDKL</sequence>
<dbReference type="PANTHER" id="PTHR45708">
    <property type="entry name" value="ENDOCHITINASE"/>
    <property type="match status" value="1"/>
</dbReference>
<evidence type="ECO:0000256" key="2">
    <source>
        <dbReference type="ARBA" id="ARBA00004609"/>
    </source>
</evidence>
<reference evidence="19 20" key="1">
    <citation type="submission" date="2015-01" db="EMBL/GenBank/DDBJ databases">
        <title>The Genome Sequence of Cladophialophora immunda CBS83496.</title>
        <authorList>
            <consortium name="The Broad Institute Genomics Platform"/>
            <person name="Cuomo C."/>
            <person name="de Hoog S."/>
            <person name="Gorbushina A."/>
            <person name="Stielow B."/>
            <person name="Teixiera M."/>
            <person name="Abouelleil A."/>
            <person name="Chapman S.B."/>
            <person name="Priest M."/>
            <person name="Young S.K."/>
            <person name="Wortman J."/>
            <person name="Nusbaum C."/>
            <person name="Birren B."/>
        </authorList>
    </citation>
    <scope>NUCLEOTIDE SEQUENCE [LARGE SCALE GENOMIC DNA]</scope>
    <source>
        <strain evidence="19 20">CBS 83496</strain>
    </source>
</reference>
<evidence type="ECO:0000256" key="16">
    <source>
        <dbReference type="ARBA" id="ARBA00025727"/>
    </source>
</evidence>
<keyword evidence="9" id="KW-0146">Chitin degradation</keyword>
<keyword evidence="5" id="KW-0336">GPI-anchor</keyword>
<dbReference type="EC" id="3.2.1.14" evidence="3"/>
<dbReference type="InterPro" id="IPR017853">
    <property type="entry name" value="GH"/>
</dbReference>
<gene>
    <name evidence="19" type="ORF">PV07_05139</name>
</gene>
<evidence type="ECO:0000256" key="7">
    <source>
        <dbReference type="ARBA" id="ARBA00022729"/>
    </source>
</evidence>
<feature type="chain" id="PRO_5002239679" description="chitinase" evidence="17">
    <location>
        <begin position="23"/>
        <end position="451"/>
    </location>
</feature>
<keyword evidence="15" id="KW-0624">Polysaccharide degradation</keyword>
<organism evidence="19 20">
    <name type="scientific">Cladophialophora immunda</name>
    <dbReference type="NCBI Taxonomy" id="569365"/>
    <lineage>
        <taxon>Eukaryota</taxon>
        <taxon>Fungi</taxon>
        <taxon>Dikarya</taxon>
        <taxon>Ascomycota</taxon>
        <taxon>Pezizomycotina</taxon>
        <taxon>Eurotiomycetes</taxon>
        <taxon>Chaetothyriomycetidae</taxon>
        <taxon>Chaetothyriales</taxon>
        <taxon>Herpotrichiellaceae</taxon>
        <taxon>Cladophialophora</taxon>
    </lineage>
</organism>
<dbReference type="RefSeq" id="XP_016249531.1">
    <property type="nucleotide sequence ID" value="XM_016392012.1"/>
</dbReference>
<dbReference type="InterPro" id="IPR045321">
    <property type="entry name" value="Cts1-like"/>
</dbReference>
<keyword evidence="6" id="KW-0147">Chitin-binding</keyword>
<evidence type="ECO:0000256" key="13">
    <source>
        <dbReference type="ARBA" id="ARBA00023288"/>
    </source>
</evidence>
<dbReference type="HOGENOM" id="CLU_007818_6_0_1"/>